<dbReference type="InterPro" id="IPR002044">
    <property type="entry name" value="CBM20"/>
</dbReference>
<feature type="domain" description="CBM20" evidence="2">
    <location>
        <begin position="134"/>
        <end position="235"/>
    </location>
</feature>
<feature type="compositionally biased region" description="Polar residues" evidence="1">
    <location>
        <begin position="57"/>
        <end position="67"/>
    </location>
</feature>
<organism evidence="3 4">
    <name type="scientific">Ensete ventricosum</name>
    <name type="common">Abyssinian banana</name>
    <name type="synonym">Musa ensete</name>
    <dbReference type="NCBI Taxonomy" id="4639"/>
    <lineage>
        <taxon>Eukaryota</taxon>
        <taxon>Viridiplantae</taxon>
        <taxon>Streptophyta</taxon>
        <taxon>Embryophyta</taxon>
        <taxon>Tracheophyta</taxon>
        <taxon>Spermatophyta</taxon>
        <taxon>Magnoliopsida</taxon>
        <taxon>Liliopsida</taxon>
        <taxon>Zingiberales</taxon>
        <taxon>Musaceae</taxon>
        <taxon>Ensete</taxon>
    </lineage>
</organism>
<evidence type="ECO:0000313" key="4">
    <source>
        <dbReference type="Proteomes" id="UP000287651"/>
    </source>
</evidence>
<accession>A0A426ZUY9</accession>
<dbReference type="Proteomes" id="UP000287651">
    <property type="component" value="Unassembled WGS sequence"/>
</dbReference>
<dbReference type="SUPFAM" id="SSF49452">
    <property type="entry name" value="Starch-binding domain-like"/>
    <property type="match status" value="1"/>
</dbReference>
<feature type="region of interest" description="Disordered" evidence="1">
    <location>
        <begin position="56"/>
        <end position="76"/>
    </location>
</feature>
<dbReference type="SMART" id="SM01065">
    <property type="entry name" value="CBM_2"/>
    <property type="match status" value="1"/>
</dbReference>
<dbReference type="PANTHER" id="PTHR47453">
    <property type="entry name" value="PHOSPHOGLUCAN, WATER DIKINASE, CHLOROPLASTIC"/>
    <property type="match status" value="1"/>
</dbReference>
<dbReference type="InterPro" id="IPR013784">
    <property type="entry name" value="Carb-bd-like_fold"/>
</dbReference>
<dbReference type="Pfam" id="PF00686">
    <property type="entry name" value="CBM_20"/>
    <property type="match status" value="1"/>
</dbReference>
<evidence type="ECO:0000259" key="2">
    <source>
        <dbReference type="PROSITE" id="PS51166"/>
    </source>
</evidence>
<dbReference type="EMBL" id="AMZH03004907">
    <property type="protein sequence ID" value="RRT67797.1"/>
    <property type="molecule type" value="Genomic_DNA"/>
</dbReference>
<feature type="compositionally biased region" description="Basic and acidic residues" evidence="1">
    <location>
        <begin position="391"/>
        <end position="404"/>
    </location>
</feature>
<dbReference type="GO" id="GO:2001070">
    <property type="term" value="F:starch binding"/>
    <property type="evidence" value="ECO:0007669"/>
    <property type="project" value="InterPro"/>
</dbReference>
<name>A0A426ZUY9_ENSVE</name>
<reference evidence="3 4" key="1">
    <citation type="journal article" date="2014" name="Agronomy (Basel)">
        <title>A Draft Genome Sequence for Ensete ventricosum, the Drought-Tolerant Tree Against Hunger.</title>
        <authorList>
            <person name="Harrison J."/>
            <person name="Moore K.A."/>
            <person name="Paszkiewicz K."/>
            <person name="Jones T."/>
            <person name="Grant M."/>
            <person name="Ambacheew D."/>
            <person name="Muzemil S."/>
            <person name="Studholme D.J."/>
        </authorList>
    </citation>
    <scope>NUCLEOTIDE SEQUENCE [LARGE SCALE GENOMIC DNA]</scope>
</reference>
<dbReference type="PANTHER" id="PTHR47453:SF1">
    <property type="entry name" value="PHOSPHOGLUCAN, WATER DIKINASE, CHLOROPLASTIC"/>
    <property type="match status" value="1"/>
</dbReference>
<dbReference type="Gene3D" id="2.60.40.10">
    <property type="entry name" value="Immunoglobulins"/>
    <property type="match status" value="1"/>
</dbReference>
<protein>
    <recommendedName>
        <fullName evidence="2">CBM20 domain-containing protein</fullName>
    </recommendedName>
</protein>
<feature type="compositionally biased region" description="Basic and acidic residues" evidence="1">
    <location>
        <begin position="369"/>
        <end position="384"/>
    </location>
</feature>
<dbReference type="PROSITE" id="PS51166">
    <property type="entry name" value="CBM20"/>
    <property type="match status" value="1"/>
</dbReference>
<proteinExistence type="predicted"/>
<gene>
    <name evidence="3" type="ORF">B296_00019690</name>
</gene>
<comment type="caution">
    <text evidence="3">The sequence shown here is derived from an EMBL/GenBank/DDBJ whole genome shotgun (WGS) entry which is preliminary data.</text>
</comment>
<evidence type="ECO:0000313" key="3">
    <source>
        <dbReference type="EMBL" id="RRT67797.1"/>
    </source>
</evidence>
<feature type="region of interest" description="Disordered" evidence="1">
    <location>
        <begin position="251"/>
        <end position="276"/>
    </location>
</feature>
<dbReference type="InterPro" id="IPR013783">
    <property type="entry name" value="Ig-like_fold"/>
</dbReference>
<sequence length="404" mass="46013">LAVRPLKPSQFFKDEPVARHFRFYQLGGGKSVLPSSNPMASLHPFNAGILRSPPNPFASSPMATPTGSLPFPSRPYPPPRSRRRFFLCRGSTAPSIERYAIHHKSGIKKLRIQEIQRSRRPCLICRSEEKKKREPSGEAGAVRVRVRLHHQVEFGEHVAVLGSTKELGSWRKHVMMEWTPDGWVQDLELRGGESMEFKFVVLLRGKKDMVWEGGGNRVLTLPEKGAFDMVCHWNKTDEALELLGTSLGEKDEELESAGVEDESSVEEGGFESEAEASPFVEQWQGRAASFMQSNDHASRETERKWNTDGLDGAALKLVEGDRSARNWWRKLLLENRWVAGEHEKCMKSQRSLRIGVLYVRTHVLISTDPSREEGEWKEGQREIRGEEEDEMKVAEEEEKLEKRS</sequence>
<dbReference type="AlphaFoldDB" id="A0A426ZUY9"/>
<feature type="compositionally biased region" description="Acidic residues" evidence="1">
    <location>
        <begin position="251"/>
        <end position="274"/>
    </location>
</feature>
<feature type="non-terminal residue" evidence="3">
    <location>
        <position position="1"/>
    </location>
</feature>
<feature type="region of interest" description="Disordered" evidence="1">
    <location>
        <begin position="369"/>
        <end position="404"/>
    </location>
</feature>
<evidence type="ECO:0000256" key="1">
    <source>
        <dbReference type="SAM" id="MobiDB-lite"/>
    </source>
</evidence>